<proteinExistence type="inferred from homology"/>
<evidence type="ECO:0000256" key="4">
    <source>
        <dbReference type="ARBA" id="ARBA00023002"/>
    </source>
</evidence>
<dbReference type="PANTHER" id="PTHR32100">
    <property type="entry name" value="OMEGA-6 FATTY ACID DESATURASE, CHLOROPLASTIC"/>
    <property type="match status" value="1"/>
</dbReference>
<feature type="transmembrane region" description="Helical" evidence="7">
    <location>
        <begin position="521"/>
        <end position="538"/>
    </location>
</feature>
<dbReference type="STRING" id="4829.A0A163VEM7"/>
<comment type="pathway">
    <text evidence="2">Lipid metabolism.</text>
</comment>
<organism evidence="11">
    <name type="scientific">Absidia glauca</name>
    <name type="common">Pin mould</name>
    <dbReference type="NCBI Taxonomy" id="4829"/>
    <lineage>
        <taxon>Eukaryota</taxon>
        <taxon>Fungi</taxon>
        <taxon>Fungi incertae sedis</taxon>
        <taxon>Mucoromycota</taxon>
        <taxon>Mucoromycotina</taxon>
        <taxon>Mucoromycetes</taxon>
        <taxon>Mucorales</taxon>
        <taxon>Cunninghamellaceae</taxon>
        <taxon>Absidia</taxon>
    </lineage>
</organism>
<keyword evidence="8" id="KW-0732">Signal</keyword>
<evidence type="ECO:0000256" key="1">
    <source>
        <dbReference type="ARBA" id="ARBA00004370"/>
    </source>
</evidence>
<reference evidence="11" key="1">
    <citation type="submission" date="2016-04" db="EMBL/GenBank/DDBJ databases">
        <authorList>
            <person name="Evans L.H."/>
            <person name="Alamgir A."/>
            <person name="Owens N."/>
            <person name="Weber N.D."/>
            <person name="Virtaneva K."/>
            <person name="Barbian K."/>
            <person name="Babar A."/>
            <person name="Rosenke K."/>
        </authorList>
    </citation>
    <scope>NUCLEOTIDE SEQUENCE [LARGE SCALE GENOMIC DNA]</scope>
    <source>
        <strain evidence="11">CBS 101.48</strain>
    </source>
</reference>
<evidence type="ECO:0008006" key="13">
    <source>
        <dbReference type="Google" id="ProtNLM"/>
    </source>
</evidence>
<keyword evidence="12" id="KW-1185">Reference proteome</keyword>
<dbReference type="Pfam" id="PF00487">
    <property type="entry name" value="FA_desaturase"/>
    <property type="match status" value="1"/>
</dbReference>
<dbReference type="InterPro" id="IPR012171">
    <property type="entry name" value="Fatty_acid_desaturase"/>
</dbReference>
<comment type="similarity">
    <text evidence="3">Belongs to the fatty acid desaturase type 1 family.</text>
</comment>
<comment type="subcellular location">
    <subcellularLocation>
        <location evidence="1">Membrane</location>
    </subcellularLocation>
</comment>
<keyword evidence="4" id="KW-0560">Oxidoreductase</keyword>
<dbReference type="Pfam" id="PF11960">
    <property type="entry name" value="DUF3474"/>
    <property type="match status" value="1"/>
</dbReference>
<accession>A0A163VEM7</accession>
<dbReference type="CDD" id="cd03507">
    <property type="entry name" value="Delta12-FADS-like"/>
    <property type="match status" value="1"/>
</dbReference>
<dbReference type="Proteomes" id="UP000078561">
    <property type="component" value="Unassembled WGS sequence"/>
</dbReference>
<dbReference type="InterPro" id="IPR005804">
    <property type="entry name" value="FA_desaturase_dom"/>
</dbReference>
<dbReference type="GO" id="GO:0006629">
    <property type="term" value="P:lipid metabolic process"/>
    <property type="evidence" value="ECO:0007669"/>
    <property type="project" value="InterPro"/>
</dbReference>
<dbReference type="EMBL" id="LT554468">
    <property type="protein sequence ID" value="SAM05718.1"/>
    <property type="molecule type" value="Genomic_DNA"/>
</dbReference>
<feature type="region of interest" description="Disordered" evidence="6">
    <location>
        <begin position="189"/>
        <end position="211"/>
    </location>
</feature>
<feature type="transmembrane region" description="Helical" evidence="7">
    <location>
        <begin position="550"/>
        <end position="568"/>
    </location>
</feature>
<feature type="transmembrane region" description="Helical" evidence="7">
    <location>
        <begin position="337"/>
        <end position="357"/>
    </location>
</feature>
<feature type="chain" id="PRO_5012655796" description="Fatty acid desaturase domain-containing protein" evidence="8">
    <location>
        <begin position="16"/>
        <end position="673"/>
    </location>
</feature>
<evidence type="ECO:0000256" key="2">
    <source>
        <dbReference type="ARBA" id="ARBA00005189"/>
    </source>
</evidence>
<dbReference type="GO" id="GO:0016020">
    <property type="term" value="C:membrane"/>
    <property type="evidence" value="ECO:0007669"/>
    <property type="project" value="UniProtKB-SubCell"/>
</dbReference>
<keyword evidence="5 7" id="KW-0472">Membrane</keyword>
<feature type="transmembrane region" description="Helical" evidence="7">
    <location>
        <begin position="25"/>
        <end position="44"/>
    </location>
</feature>
<evidence type="ECO:0000256" key="8">
    <source>
        <dbReference type="SAM" id="SignalP"/>
    </source>
</evidence>
<name>A0A163VEM7_ABSGL</name>
<feature type="domain" description="Fatty acid desaturase" evidence="9">
    <location>
        <begin position="369"/>
        <end position="642"/>
    </location>
</feature>
<evidence type="ECO:0000256" key="6">
    <source>
        <dbReference type="SAM" id="MobiDB-lite"/>
    </source>
</evidence>
<dbReference type="InParanoid" id="A0A163VEM7"/>
<evidence type="ECO:0000313" key="12">
    <source>
        <dbReference type="Proteomes" id="UP000078561"/>
    </source>
</evidence>
<evidence type="ECO:0000256" key="5">
    <source>
        <dbReference type="ARBA" id="ARBA00023136"/>
    </source>
</evidence>
<feature type="signal peptide" evidence="8">
    <location>
        <begin position="1"/>
        <end position="15"/>
    </location>
</feature>
<dbReference type="OrthoDB" id="1461976at2759"/>
<dbReference type="AlphaFoldDB" id="A0A163VEM7"/>
<feature type="transmembrane region" description="Helical" evidence="7">
    <location>
        <begin position="103"/>
        <end position="135"/>
    </location>
</feature>
<feature type="domain" description="Fatty acid desaturase N-terminal" evidence="10">
    <location>
        <begin position="313"/>
        <end position="350"/>
    </location>
</feature>
<keyword evidence="7" id="KW-1133">Transmembrane helix</keyword>
<dbReference type="GO" id="GO:0016717">
    <property type="term" value="F:oxidoreductase activity, acting on paired donors, with oxidation of a pair of donors resulting in the reduction of molecular oxygen to two molecules of water"/>
    <property type="evidence" value="ECO:0007669"/>
    <property type="project" value="InterPro"/>
</dbReference>
<evidence type="ECO:0000256" key="7">
    <source>
        <dbReference type="SAM" id="Phobius"/>
    </source>
</evidence>
<feature type="transmembrane region" description="Helical" evidence="7">
    <location>
        <begin position="56"/>
        <end position="77"/>
    </location>
</feature>
<protein>
    <recommendedName>
        <fullName evidence="13">Fatty acid desaturase domain-containing protein</fullName>
    </recommendedName>
</protein>
<evidence type="ECO:0000256" key="3">
    <source>
        <dbReference type="ARBA" id="ARBA00009295"/>
    </source>
</evidence>
<feature type="transmembrane region" description="Helical" evidence="7">
    <location>
        <begin position="369"/>
        <end position="388"/>
    </location>
</feature>
<gene>
    <name evidence="11" type="primary">ABSGL_11593.1 scaffold 12295</name>
</gene>
<keyword evidence="7" id="KW-0812">Transmembrane</keyword>
<sequence length="673" mass="75895">MLLTNLILLVPYVSTQERKKGSICVLYELVVLYTILPGVVYLVFSTLLTTAAHMSGMYLGNASFSGLSVWTVGLSMWTMLDGQAQGNATNHSLFGVIPLPPKAIPFLIMGFYFFLVPDSSLIIHLASAGIAYLYFHHRLPSVLTPTTEKYRQYENHRLVRLLSGRPKFISVDNAGDGYLPVSSTGSATPYTVNTQPSSSESPSNFPGQASSDWDTPLNMSCRLAPPLPVALHSRLLESGIGLDSADEAYENQTSITEQGTHSNQGLYQWHHQHHLVGSNKHFTKMATKRTPHTDLKEEGPVIDEAIERGWEIPDFTIKEIRDAIPAHCFRRDTIRSFTYVIHDVAIILALGYAATFIDQLPSVTARIALWPLYWIAQGIVGTGVWVIGHECGHQAFSPSKAINNGVGMVLHSLLLVPYHSWRFSHSRHHKATGHMTKDQVFVPYTRKAIGLPTRDVDPEGDGPHSSLEETPIAMLYRMTMMFVFGWPMYLFTNVTSQPYPGWASHFNPYCNIFDSNQVSDVYQSILGIFTTIGLLTYAGQVFGSLAVIKYYVIPYLFVNFWLVLITYLQHTDPDMPHYRENVWNFQRGAALTVDRSYGFLLNYFHHHISDTHVAHHFFSTMPHYHAEEATVHIKKALGKHYRYDPTPIPQALYNSWKTCRFVEDDGDVVFFKN</sequence>
<evidence type="ECO:0000259" key="10">
    <source>
        <dbReference type="Pfam" id="PF11960"/>
    </source>
</evidence>
<dbReference type="InterPro" id="IPR021863">
    <property type="entry name" value="FAS_N"/>
</dbReference>
<evidence type="ECO:0000259" key="9">
    <source>
        <dbReference type="Pfam" id="PF00487"/>
    </source>
</evidence>
<evidence type="ECO:0000313" key="11">
    <source>
        <dbReference type="EMBL" id="SAM05718.1"/>
    </source>
</evidence>